<keyword evidence="7" id="KW-0813">Transport</keyword>
<keyword evidence="5" id="KW-1133">Transmembrane helix</keyword>
<evidence type="ECO:0000313" key="8">
    <source>
        <dbReference type="EMBL" id="SKB61350.1"/>
    </source>
</evidence>
<name>A0A1T5CQ90_9FLAO</name>
<dbReference type="InterPro" id="IPR003400">
    <property type="entry name" value="ExbD"/>
</dbReference>
<evidence type="ECO:0000256" key="1">
    <source>
        <dbReference type="ARBA" id="ARBA00004162"/>
    </source>
</evidence>
<evidence type="ECO:0000256" key="2">
    <source>
        <dbReference type="ARBA" id="ARBA00005811"/>
    </source>
</evidence>
<dbReference type="Pfam" id="PF02472">
    <property type="entry name" value="ExbD"/>
    <property type="match status" value="1"/>
</dbReference>
<evidence type="ECO:0000256" key="5">
    <source>
        <dbReference type="ARBA" id="ARBA00022989"/>
    </source>
</evidence>
<evidence type="ECO:0000256" key="4">
    <source>
        <dbReference type="ARBA" id="ARBA00022692"/>
    </source>
</evidence>
<dbReference type="PANTHER" id="PTHR30558:SF3">
    <property type="entry name" value="BIOPOLYMER TRANSPORT PROTEIN EXBD-RELATED"/>
    <property type="match status" value="1"/>
</dbReference>
<dbReference type="RefSeq" id="WP_079665937.1">
    <property type="nucleotide sequence ID" value="NZ_FUYZ01000001.1"/>
</dbReference>
<gene>
    <name evidence="8" type="ORF">SAMN05660477_00228</name>
</gene>
<keyword evidence="9" id="KW-1185">Reference proteome</keyword>
<sequence>MADFQPNVKTDSKVRSRKNLVKMDMTPMVDLGFLLISFFMFTTNFNKPNVVDLSLPATTESLGNEIDLSNSITLILGENNRVFYHQLDQKSLTSDLLKEVSFDKFGLTNLIERAKKAAKNPSIFTVIIKPTDDANYKNFVDALDEMALTKSQHYGIADMRDWETKIYDDKLK</sequence>
<dbReference type="GO" id="GO:0005886">
    <property type="term" value="C:plasma membrane"/>
    <property type="evidence" value="ECO:0007669"/>
    <property type="project" value="UniProtKB-SubCell"/>
</dbReference>
<proteinExistence type="inferred from homology"/>
<evidence type="ECO:0000256" key="7">
    <source>
        <dbReference type="RuleBase" id="RU003879"/>
    </source>
</evidence>
<dbReference type="OrthoDB" id="952702at2"/>
<dbReference type="PANTHER" id="PTHR30558">
    <property type="entry name" value="EXBD MEMBRANE COMPONENT OF PMF-DRIVEN MACROMOLECULE IMPORT SYSTEM"/>
    <property type="match status" value="1"/>
</dbReference>
<dbReference type="EMBL" id="FUYZ01000001">
    <property type="protein sequence ID" value="SKB61350.1"/>
    <property type="molecule type" value="Genomic_DNA"/>
</dbReference>
<keyword evidence="4 7" id="KW-0812">Transmembrane</keyword>
<dbReference type="AlphaFoldDB" id="A0A1T5CQ90"/>
<comment type="subcellular location">
    <subcellularLocation>
        <location evidence="1">Cell membrane</location>
        <topology evidence="1">Single-pass membrane protein</topology>
    </subcellularLocation>
    <subcellularLocation>
        <location evidence="7">Cell membrane</location>
        <topology evidence="7">Single-pass type II membrane protein</topology>
    </subcellularLocation>
</comment>
<dbReference type="GO" id="GO:0015031">
    <property type="term" value="P:protein transport"/>
    <property type="evidence" value="ECO:0007669"/>
    <property type="project" value="UniProtKB-KW"/>
</dbReference>
<dbReference type="Proteomes" id="UP000191112">
    <property type="component" value="Unassembled WGS sequence"/>
</dbReference>
<keyword evidence="3" id="KW-1003">Cell membrane</keyword>
<keyword evidence="6" id="KW-0472">Membrane</keyword>
<accession>A0A1T5CQ90</accession>
<evidence type="ECO:0000256" key="6">
    <source>
        <dbReference type="ARBA" id="ARBA00023136"/>
    </source>
</evidence>
<comment type="similarity">
    <text evidence="2 7">Belongs to the ExbD/TolR family.</text>
</comment>
<dbReference type="STRING" id="619805.SAMN05660477_00228"/>
<keyword evidence="7" id="KW-0653">Protein transport</keyword>
<evidence type="ECO:0000256" key="3">
    <source>
        <dbReference type="ARBA" id="ARBA00022475"/>
    </source>
</evidence>
<protein>
    <submittedName>
        <fullName evidence="8">Biopolymer transport protein ExbD</fullName>
    </submittedName>
</protein>
<organism evidence="8 9">
    <name type="scientific">Soonwooa buanensis</name>
    <dbReference type="NCBI Taxonomy" id="619805"/>
    <lineage>
        <taxon>Bacteria</taxon>
        <taxon>Pseudomonadati</taxon>
        <taxon>Bacteroidota</taxon>
        <taxon>Flavobacteriia</taxon>
        <taxon>Flavobacteriales</taxon>
        <taxon>Weeksellaceae</taxon>
        <taxon>Chryseobacterium group</taxon>
        <taxon>Soonwooa</taxon>
    </lineage>
</organism>
<evidence type="ECO:0000313" key="9">
    <source>
        <dbReference type="Proteomes" id="UP000191112"/>
    </source>
</evidence>
<dbReference type="GO" id="GO:0022857">
    <property type="term" value="F:transmembrane transporter activity"/>
    <property type="evidence" value="ECO:0007669"/>
    <property type="project" value="InterPro"/>
</dbReference>
<reference evidence="8 9" key="1">
    <citation type="submission" date="2017-02" db="EMBL/GenBank/DDBJ databases">
        <authorList>
            <person name="Peterson S.W."/>
        </authorList>
    </citation>
    <scope>NUCLEOTIDE SEQUENCE [LARGE SCALE GENOMIC DNA]</scope>
    <source>
        <strain evidence="8 9">DSM 22323</strain>
    </source>
</reference>